<evidence type="ECO:0000256" key="1">
    <source>
        <dbReference type="SAM" id="MobiDB-lite"/>
    </source>
</evidence>
<evidence type="ECO:0000313" key="2">
    <source>
        <dbReference type="EMBL" id="EXU98139.1"/>
    </source>
</evidence>
<protein>
    <submittedName>
        <fullName evidence="2">Uncharacterized protein</fullName>
    </submittedName>
</protein>
<comment type="caution">
    <text evidence="2">The sequence shown here is derived from an EMBL/GenBank/DDBJ whole genome shotgun (WGS) entry which is preliminary data.</text>
</comment>
<dbReference type="eggNOG" id="ENOG502T0ID">
    <property type="taxonomic scope" value="Eukaryota"/>
</dbReference>
<accession>A0A0A1UR94</accession>
<name>A0A0A1UR94_9HYPO</name>
<feature type="region of interest" description="Disordered" evidence="1">
    <location>
        <begin position="209"/>
        <end position="252"/>
    </location>
</feature>
<dbReference type="Proteomes" id="UP000030151">
    <property type="component" value="Unassembled WGS sequence"/>
</dbReference>
<dbReference type="HOGENOM" id="CLU_692768_0_0_1"/>
<sequence>MTMSFSQVEVIVRQMQALCDKVQQSRNLRCSKAERLAFPRLVAQLVDTANTLSHHLLDHITIKAPNEAAKGIVDKFRLSSCKFDAFNKSLLKRNLNLVFLGPQISALDSNQVRARKKTTQHRCNVVGALKPSHIVLWSVSLPPSAWAAGDMSQETFGYLIQELGKLPLTEWPKEVTDSLYTLSSEEPLSNNDKFGAFAEAFTSDLSSTAGYRANESSGPSPSITETGKKRRLNDINSAGPKPSLASHVASVDIPPNEKNTSLAHYADASSVKMARMAKLERLEYVLGDYLYSGMMASRLRKGEVDRRIMTLTDAVRLHLAYQSGEDFKLEVWLCATVGKAVVEAKADSVERVRSVLGDYLFAATSSSNWWRQRETEGTHLSALYVSFPHSDIGDCRCLLDELYPS</sequence>
<dbReference type="EMBL" id="JELW01000029">
    <property type="protein sequence ID" value="EXU98139.1"/>
    <property type="molecule type" value="Genomic_DNA"/>
</dbReference>
<organism evidence="2 3">
    <name type="scientific">Metarhizium robertsii</name>
    <dbReference type="NCBI Taxonomy" id="568076"/>
    <lineage>
        <taxon>Eukaryota</taxon>
        <taxon>Fungi</taxon>
        <taxon>Dikarya</taxon>
        <taxon>Ascomycota</taxon>
        <taxon>Pezizomycotina</taxon>
        <taxon>Sordariomycetes</taxon>
        <taxon>Hypocreomycetidae</taxon>
        <taxon>Hypocreales</taxon>
        <taxon>Clavicipitaceae</taxon>
        <taxon>Metarhizium</taxon>
    </lineage>
</organism>
<evidence type="ECO:0000313" key="3">
    <source>
        <dbReference type="Proteomes" id="UP000030151"/>
    </source>
</evidence>
<gene>
    <name evidence="2" type="ORF">X797_008745</name>
</gene>
<reference evidence="2 3" key="1">
    <citation type="submission" date="2014-02" db="EMBL/GenBank/DDBJ databases">
        <title>The genome sequence of the entomopathogenic fungus Metarhizium robertsii ARSEF 2575.</title>
        <authorList>
            <person name="Giuliano Garisto Donzelli B."/>
            <person name="Roe B.A."/>
            <person name="Macmil S.L."/>
            <person name="Krasnoff S.B."/>
            <person name="Gibson D.M."/>
        </authorList>
    </citation>
    <scope>NUCLEOTIDE SEQUENCE [LARGE SCALE GENOMIC DNA]</scope>
    <source>
        <strain evidence="2 3">ARSEF 2575</strain>
    </source>
</reference>
<proteinExistence type="predicted"/>
<feature type="compositionally biased region" description="Polar residues" evidence="1">
    <location>
        <begin position="209"/>
        <end position="225"/>
    </location>
</feature>
<dbReference type="AlphaFoldDB" id="A0A0A1UR94"/>